<dbReference type="PANTHER" id="PTHR45625:SF16">
    <property type="entry name" value="PEPTIDYL-PROLYL CIS-TRANS ISOMERASE"/>
    <property type="match status" value="1"/>
</dbReference>
<feature type="compositionally biased region" description="Basic and acidic residues" evidence="3">
    <location>
        <begin position="264"/>
        <end position="274"/>
    </location>
</feature>
<keyword evidence="2 5" id="KW-0413">Isomerase</keyword>
<feature type="region of interest" description="Disordered" evidence="3">
    <location>
        <begin position="33"/>
        <end position="58"/>
    </location>
</feature>
<proteinExistence type="inferred from homology"/>
<dbReference type="PANTHER" id="PTHR45625">
    <property type="entry name" value="PEPTIDYL-PROLYL CIS-TRANS ISOMERASE-RELATED"/>
    <property type="match status" value="1"/>
</dbReference>
<evidence type="ECO:0000259" key="4">
    <source>
        <dbReference type="PROSITE" id="PS50072"/>
    </source>
</evidence>
<dbReference type="InterPro" id="IPR002130">
    <property type="entry name" value="Cyclophilin-type_PPIase_dom"/>
</dbReference>
<accession>A0A6G8B143</accession>
<reference evidence="5 6" key="1">
    <citation type="submission" date="2020-03" db="EMBL/GenBank/DDBJ databases">
        <title>Weissella sp. nov., isolated from Cybister lewisianus.</title>
        <authorList>
            <person name="Hyun D.-W."/>
            <person name="Bae J.-W."/>
        </authorList>
    </citation>
    <scope>NUCLEOTIDE SEQUENCE [LARGE SCALE GENOMIC DNA]</scope>
    <source>
        <strain evidence="5 6">HDW19</strain>
    </source>
</reference>
<evidence type="ECO:0000313" key="6">
    <source>
        <dbReference type="Proteomes" id="UP000500741"/>
    </source>
</evidence>
<dbReference type="InterPro" id="IPR020892">
    <property type="entry name" value="Cyclophilin-type_PPIase_CS"/>
</dbReference>
<dbReference type="Pfam" id="PF00160">
    <property type="entry name" value="Pro_isomerase"/>
    <property type="match status" value="1"/>
</dbReference>
<dbReference type="EC" id="5.2.1.8" evidence="2"/>
<dbReference type="PRINTS" id="PR00153">
    <property type="entry name" value="CSAPPISMRASE"/>
</dbReference>
<dbReference type="SUPFAM" id="SSF50891">
    <property type="entry name" value="Cyclophilin-like"/>
    <property type="match status" value="1"/>
</dbReference>
<dbReference type="GO" id="GO:0006457">
    <property type="term" value="P:protein folding"/>
    <property type="evidence" value="ECO:0007669"/>
    <property type="project" value="InterPro"/>
</dbReference>
<evidence type="ECO:0000256" key="3">
    <source>
        <dbReference type="SAM" id="MobiDB-lite"/>
    </source>
</evidence>
<dbReference type="Gene3D" id="2.40.100.10">
    <property type="entry name" value="Cyclophilin-like"/>
    <property type="match status" value="1"/>
</dbReference>
<dbReference type="RefSeq" id="WP_166011211.1">
    <property type="nucleotide sequence ID" value="NZ_CP049888.1"/>
</dbReference>
<evidence type="ECO:0000256" key="2">
    <source>
        <dbReference type="RuleBase" id="RU363019"/>
    </source>
</evidence>
<evidence type="ECO:0000256" key="1">
    <source>
        <dbReference type="ARBA" id="ARBA00002388"/>
    </source>
</evidence>
<feature type="domain" description="PPIase cyclophilin-type" evidence="4">
    <location>
        <begin position="75"/>
        <end position="277"/>
    </location>
</feature>
<comment type="function">
    <text evidence="1 2">PPIases accelerate the folding of proteins. It catalyzes the cis-trans isomerization of proline imidic peptide bonds in oligopeptides.</text>
</comment>
<name>A0A6G8B143_9LACO</name>
<dbReference type="AlphaFoldDB" id="A0A6G8B143"/>
<dbReference type="InterPro" id="IPR044666">
    <property type="entry name" value="Cyclophilin_A-like"/>
</dbReference>
<keyword evidence="2" id="KW-0697">Rotamase</keyword>
<dbReference type="InterPro" id="IPR029000">
    <property type="entry name" value="Cyclophilin-like_dom_sf"/>
</dbReference>
<sequence>MKKSNQMTVIIGIIILALLALLIAAGLMVGNKQASKDQDQTKNQSEVATTKRPSESKAKLNKEALPQLTTTVAETESLVALHTEQGDIKIKLFNKYAPLAVENFLTHAQENYYNGTTFHRVMKDFMIQGGDPKSAEDANAADLGRGGKSIWAEGAHKDSKIDSGNGFKNEISNNLYNIRGSLAMANAGADTNGAQFFINQGNQDATKQISADKYPDQIIKAYQNGGNPSLDGSYTVFGQVIEGLDIVDQIANATVKTDSNGENSKPETPVKIESIEVIQTASK</sequence>
<dbReference type="PROSITE" id="PS50072">
    <property type="entry name" value="CSA_PPIASE_2"/>
    <property type="match status" value="1"/>
</dbReference>
<dbReference type="CDD" id="cd00317">
    <property type="entry name" value="cyclophilin"/>
    <property type="match status" value="1"/>
</dbReference>
<comment type="similarity">
    <text evidence="2">Belongs to the cyclophilin-type PPIase family.</text>
</comment>
<dbReference type="Proteomes" id="UP000500741">
    <property type="component" value="Chromosome"/>
</dbReference>
<gene>
    <name evidence="5" type="ORF">G7084_06790</name>
</gene>
<comment type="catalytic activity">
    <reaction evidence="2">
        <text>[protein]-peptidylproline (omega=180) = [protein]-peptidylproline (omega=0)</text>
        <dbReference type="Rhea" id="RHEA:16237"/>
        <dbReference type="Rhea" id="RHEA-COMP:10747"/>
        <dbReference type="Rhea" id="RHEA-COMP:10748"/>
        <dbReference type="ChEBI" id="CHEBI:83833"/>
        <dbReference type="ChEBI" id="CHEBI:83834"/>
        <dbReference type="EC" id="5.2.1.8"/>
    </reaction>
</comment>
<dbReference type="PROSITE" id="PS00170">
    <property type="entry name" value="CSA_PPIASE_1"/>
    <property type="match status" value="1"/>
</dbReference>
<dbReference type="EMBL" id="CP049888">
    <property type="protein sequence ID" value="QIL51028.1"/>
    <property type="molecule type" value="Genomic_DNA"/>
</dbReference>
<dbReference type="KEGG" id="wco:G7084_06790"/>
<protein>
    <recommendedName>
        <fullName evidence="2">Peptidyl-prolyl cis-trans isomerase</fullName>
        <shortName evidence="2">PPIase</shortName>
        <ecNumber evidence="2">5.2.1.8</ecNumber>
    </recommendedName>
</protein>
<keyword evidence="6" id="KW-1185">Reference proteome</keyword>
<organism evidence="5 6">
    <name type="scientific">Weissella coleopterorum</name>
    <dbReference type="NCBI Taxonomy" id="2714949"/>
    <lineage>
        <taxon>Bacteria</taxon>
        <taxon>Bacillati</taxon>
        <taxon>Bacillota</taxon>
        <taxon>Bacilli</taxon>
        <taxon>Lactobacillales</taxon>
        <taxon>Lactobacillaceae</taxon>
        <taxon>Weissella</taxon>
    </lineage>
</organism>
<evidence type="ECO:0000313" key="5">
    <source>
        <dbReference type="EMBL" id="QIL51028.1"/>
    </source>
</evidence>
<dbReference type="GO" id="GO:0003755">
    <property type="term" value="F:peptidyl-prolyl cis-trans isomerase activity"/>
    <property type="evidence" value="ECO:0007669"/>
    <property type="project" value="UniProtKB-UniRule"/>
</dbReference>
<feature type="region of interest" description="Disordered" evidence="3">
    <location>
        <begin position="257"/>
        <end position="283"/>
    </location>
</feature>